<dbReference type="OrthoDB" id="1046782at2759"/>
<dbReference type="PANTHER" id="PTHR13593:SF103">
    <property type="entry name" value="RE10370P"/>
    <property type="match status" value="1"/>
</dbReference>
<reference evidence="2" key="1">
    <citation type="journal article" date="2021" name="Mol. Ecol. Resour.">
        <title>Apolygus lucorum genome provides insights into omnivorousness and mesophyll feeding.</title>
        <authorList>
            <person name="Liu Y."/>
            <person name="Liu H."/>
            <person name="Wang H."/>
            <person name="Huang T."/>
            <person name="Liu B."/>
            <person name="Yang B."/>
            <person name="Yin L."/>
            <person name="Li B."/>
            <person name="Zhang Y."/>
            <person name="Zhang S."/>
            <person name="Jiang F."/>
            <person name="Zhang X."/>
            <person name="Ren Y."/>
            <person name="Wang B."/>
            <person name="Wang S."/>
            <person name="Lu Y."/>
            <person name="Wu K."/>
            <person name="Fan W."/>
            <person name="Wang G."/>
        </authorList>
    </citation>
    <scope>NUCLEOTIDE SEQUENCE</scope>
    <source>
        <strain evidence="2">12Hb</strain>
    </source>
</reference>
<organism evidence="2 3">
    <name type="scientific">Apolygus lucorum</name>
    <name type="common">Small green plant bug</name>
    <name type="synonym">Lygocoris lucorum</name>
    <dbReference type="NCBI Taxonomy" id="248454"/>
    <lineage>
        <taxon>Eukaryota</taxon>
        <taxon>Metazoa</taxon>
        <taxon>Ecdysozoa</taxon>
        <taxon>Arthropoda</taxon>
        <taxon>Hexapoda</taxon>
        <taxon>Insecta</taxon>
        <taxon>Pterygota</taxon>
        <taxon>Neoptera</taxon>
        <taxon>Paraneoptera</taxon>
        <taxon>Hemiptera</taxon>
        <taxon>Heteroptera</taxon>
        <taxon>Panheteroptera</taxon>
        <taxon>Cimicomorpha</taxon>
        <taxon>Miridae</taxon>
        <taxon>Mirini</taxon>
        <taxon>Apolygus</taxon>
    </lineage>
</organism>
<gene>
    <name evidence="2" type="ORF">GE061_013139</name>
</gene>
<evidence type="ECO:0008006" key="4">
    <source>
        <dbReference type="Google" id="ProtNLM"/>
    </source>
</evidence>
<dbReference type="PROSITE" id="PS50007">
    <property type="entry name" value="PIPLC_X_DOMAIN"/>
    <property type="match status" value="1"/>
</dbReference>
<sequence>MSAASLFFVLVVTTFNQRVIFGQTFVEAWEDANTPLVEITVSPLATTSSLRVLDISWNVHKQWRTGDWVALYNEPPITKSQSSLFIGTIESSKGWIRTGILENRTSSKVPDFNKKCLGFWAAYWNNGEDEPVATTCLSTNPTWMADNWESIKRLKLSQVLLPGCHNAGSYQLAYSPFEPSVFDKYVFTQDESVLEQLIHGARYLDFRVGRYSRVKSLVDLIIRPQESVFWLNHDFVQVNKLLTVLNEIKMFLNNTQEIVVVDVHAFPVGFKKRMESHVELLGYLKLHLGDHLVSYMGYETTLEQVRATGKRLIVAYNRISIVHMHYSSVWRPVSQKWGDARSVEELHDYIIRTMSKPHLSGMFAVMAELTPNAWDVVTDEQRGLRTMMDACNHNVTDWFRDKWGLTTNAVAVDFIRSPFFESINFQLQDRERPGSPFIEITVSSLATASAIRVLDLAWSCPKAWKSGDWVALYNVPPRDKKQDSLFSITVATEKGWVRTGVQEKRLFPEEPDFTKKCLGFWAVYWRQADEEPVATTCLTTNPTWMQDNWDSIKNVRLKQVFLPGSHDAGAYQLAYSPFAPSYFQKYVFAQDESILEQLIHGARYLDFRIGRYPSGFWLNHDIARVHVLEFVFEDIKLFLNKTKEIVVIDLHAFPVGFKERPESHAELVEFIKLQIGDHLVGFMGYETTLQQIRDTGKRLIIAYNDPSIVPKYPLYLWFPISQKWGNVRSVTDLRNYLAKVMNSKPPRSTMWAAMAEMTPDAWSILSDKFNGLRNMADLSNHNMTEWFRDEWGHKANIVAVDFIRSSGIVAAAIRWNREKSFARLQKRSLIKP</sequence>
<feature type="signal peptide" evidence="1">
    <location>
        <begin position="1"/>
        <end position="22"/>
    </location>
</feature>
<dbReference type="AlphaFoldDB" id="A0A8S9XUJ2"/>
<keyword evidence="3" id="KW-1185">Reference proteome</keyword>
<evidence type="ECO:0000256" key="1">
    <source>
        <dbReference type="SAM" id="SignalP"/>
    </source>
</evidence>
<dbReference type="Proteomes" id="UP000466442">
    <property type="component" value="Unassembled WGS sequence"/>
</dbReference>
<dbReference type="InterPro" id="IPR051057">
    <property type="entry name" value="PI-PLC_domain"/>
</dbReference>
<dbReference type="PANTHER" id="PTHR13593">
    <property type="match status" value="1"/>
</dbReference>
<accession>A0A8S9XUJ2</accession>
<dbReference type="Gene3D" id="3.20.20.190">
    <property type="entry name" value="Phosphatidylinositol (PI) phosphodiesterase"/>
    <property type="match status" value="2"/>
</dbReference>
<dbReference type="EMBL" id="WIXP02000004">
    <property type="protein sequence ID" value="KAF6212613.1"/>
    <property type="molecule type" value="Genomic_DNA"/>
</dbReference>
<feature type="chain" id="PRO_5035822202" description="Phosphatidylinositol-specific phospholipase C X domain-containing protein" evidence="1">
    <location>
        <begin position="23"/>
        <end position="832"/>
    </location>
</feature>
<dbReference type="SUPFAM" id="SSF51695">
    <property type="entry name" value="PLC-like phosphodiesterases"/>
    <property type="match status" value="2"/>
</dbReference>
<dbReference type="GO" id="GO:0008081">
    <property type="term" value="F:phosphoric diester hydrolase activity"/>
    <property type="evidence" value="ECO:0007669"/>
    <property type="project" value="InterPro"/>
</dbReference>
<name>A0A8S9XUJ2_APOLU</name>
<protein>
    <recommendedName>
        <fullName evidence="4">Phosphatidylinositol-specific phospholipase C X domain-containing protein</fullName>
    </recommendedName>
</protein>
<dbReference type="InterPro" id="IPR017946">
    <property type="entry name" value="PLC-like_Pdiesterase_TIM-brl"/>
</dbReference>
<proteinExistence type="predicted"/>
<comment type="caution">
    <text evidence="2">The sequence shown here is derived from an EMBL/GenBank/DDBJ whole genome shotgun (WGS) entry which is preliminary data.</text>
</comment>
<evidence type="ECO:0000313" key="3">
    <source>
        <dbReference type="Proteomes" id="UP000466442"/>
    </source>
</evidence>
<dbReference type="GO" id="GO:0006629">
    <property type="term" value="P:lipid metabolic process"/>
    <property type="evidence" value="ECO:0007669"/>
    <property type="project" value="InterPro"/>
</dbReference>
<evidence type="ECO:0000313" key="2">
    <source>
        <dbReference type="EMBL" id="KAF6212613.1"/>
    </source>
</evidence>
<keyword evidence="1" id="KW-0732">Signal</keyword>